<reference evidence="1 2" key="2">
    <citation type="submission" date="2018-10" db="EMBL/GenBank/DDBJ databases">
        <authorList>
            <consortium name="Pathogen Informatics"/>
        </authorList>
    </citation>
    <scope>NUCLEOTIDE SEQUENCE [LARGE SCALE GENOMIC DNA]</scope>
</reference>
<sequence length="128" mass="14490">MAVEIQPLEDFPETILELQEEGEEGVSEIMTSNPEPESTCRIKLLRSELPPDMQPEGNSELRCAVNVKERVEINGERRLVQNRRTAHPEWDKCWDTGVVPGRVLQVILMNGNVPIADATMRQQVTIVL</sequence>
<dbReference type="Proteomes" id="UP000274131">
    <property type="component" value="Unassembled WGS sequence"/>
</dbReference>
<dbReference type="Pfam" id="PF21494">
    <property type="entry name" value="PKC_C2"/>
    <property type="match status" value="1"/>
</dbReference>
<keyword evidence="2" id="KW-1185">Reference proteome</keyword>
<proteinExistence type="predicted"/>
<dbReference type="WBParaSite" id="EVEC_0001312501-mRNA-1">
    <property type="protein sequence ID" value="EVEC_0001312501-mRNA-1"/>
    <property type="gene ID" value="EVEC_0001312501"/>
</dbReference>
<evidence type="ECO:0000313" key="1">
    <source>
        <dbReference type="EMBL" id="VDD97528.1"/>
    </source>
</evidence>
<dbReference type="AlphaFoldDB" id="A0A0N4VQ33"/>
<dbReference type="EMBL" id="UXUI01014002">
    <property type="protein sequence ID" value="VDD97528.1"/>
    <property type="molecule type" value="Genomic_DNA"/>
</dbReference>
<organism evidence="3">
    <name type="scientific">Enterobius vermicularis</name>
    <name type="common">Human pinworm</name>
    <dbReference type="NCBI Taxonomy" id="51028"/>
    <lineage>
        <taxon>Eukaryota</taxon>
        <taxon>Metazoa</taxon>
        <taxon>Ecdysozoa</taxon>
        <taxon>Nematoda</taxon>
        <taxon>Chromadorea</taxon>
        <taxon>Rhabditida</taxon>
        <taxon>Spirurina</taxon>
        <taxon>Oxyuridomorpha</taxon>
        <taxon>Oxyuroidea</taxon>
        <taxon>Oxyuridae</taxon>
        <taxon>Enterobius</taxon>
    </lineage>
</organism>
<name>A0A0N4VQ33_ENTVE</name>
<reference evidence="3" key="1">
    <citation type="submission" date="2017-02" db="UniProtKB">
        <authorList>
            <consortium name="WormBaseParasite"/>
        </authorList>
    </citation>
    <scope>IDENTIFICATION</scope>
</reference>
<gene>
    <name evidence="1" type="ORF">EVEC_LOCUS12279</name>
</gene>
<dbReference type="Gene3D" id="2.60.40.150">
    <property type="entry name" value="C2 domain"/>
    <property type="match status" value="1"/>
</dbReference>
<protein>
    <submittedName>
        <fullName evidence="3">C2 domain-containing protein</fullName>
    </submittedName>
</protein>
<dbReference type="InterPro" id="IPR035892">
    <property type="entry name" value="C2_domain_sf"/>
</dbReference>
<evidence type="ECO:0000313" key="3">
    <source>
        <dbReference type="WBParaSite" id="EVEC_0001312501-mRNA-1"/>
    </source>
</evidence>
<accession>A0A0N4VQ33</accession>
<dbReference type="SUPFAM" id="SSF49562">
    <property type="entry name" value="C2 domain (Calcium/lipid-binding domain, CaLB)"/>
    <property type="match status" value="1"/>
</dbReference>
<dbReference type="STRING" id="51028.A0A0N4VQ33"/>
<evidence type="ECO:0000313" key="2">
    <source>
        <dbReference type="Proteomes" id="UP000274131"/>
    </source>
</evidence>
<dbReference type="OrthoDB" id="63267at2759"/>